<dbReference type="EMBL" id="CP077683">
    <property type="protein sequence ID" value="QXE91043.1"/>
    <property type="molecule type" value="Genomic_DNA"/>
</dbReference>
<sequence>MTGSGKKRKESGDLRLGDALLGLPCLQRQRANLTAGVRRETGSHDVVECPVCGMEVPGLSYRRQGADDPALMERVRERFPGWQPEDGLCRPCLERFGALG</sequence>
<dbReference type="RefSeq" id="WP_217287636.1">
    <property type="nucleotide sequence ID" value="NZ_CP077683.1"/>
</dbReference>
<keyword evidence="2" id="KW-1185">Reference proteome</keyword>
<accession>A0ABX8LLE5</accession>
<protein>
    <submittedName>
        <fullName evidence="1">Uncharacterized protein</fullName>
    </submittedName>
</protein>
<proteinExistence type="predicted"/>
<reference evidence="1 2" key="1">
    <citation type="submission" date="2021-06" db="EMBL/GenBank/DDBJ databases">
        <title>Gemonas diversity in paddy soil.</title>
        <authorList>
            <person name="Liu G."/>
        </authorList>
    </citation>
    <scope>NUCLEOTIDE SEQUENCE [LARGE SCALE GENOMIC DNA]</scope>
    <source>
        <strain evidence="1 2">RG2</strain>
    </source>
</reference>
<dbReference type="Proteomes" id="UP000683559">
    <property type="component" value="Chromosome"/>
</dbReference>
<name>A0ABX8LLE5_9BACT</name>
<evidence type="ECO:0000313" key="1">
    <source>
        <dbReference type="EMBL" id="QXE91043.1"/>
    </source>
</evidence>
<organism evidence="1 2">
    <name type="scientific">Geomonas subterranea</name>
    <dbReference type="NCBI Taxonomy" id="2847989"/>
    <lineage>
        <taxon>Bacteria</taxon>
        <taxon>Pseudomonadati</taxon>
        <taxon>Thermodesulfobacteriota</taxon>
        <taxon>Desulfuromonadia</taxon>
        <taxon>Geobacterales</taxon>
        <taxon>Geobacteraceae</taxon>
        <taxon>Geomonas</taxon>
    </lineage>
</organism>
<evidence type="ECO:0000313" key="2">
    <source>
        <dbReference type="Proteomes" id="UP000683559"/>
    </source>
</evidence>
<gene>
    <name evidence="1" type="ORF">KP001_00410</name>
</gene>